<dbReference type="EMBL" id="GFTR01000233">
    <property type="protein sequence ID" value="JAW16193.1"/>
    <property type="molecule type" value="Transcribed_RNA"/>
</dbReference>
<evidence type="ECO:0000313" key="2">
    <source>
        <dbReference type="EMBL" id="JAW16193.1"/>
    </source>
</evidence>
<feature type="chain" id="PRO_5012556156" description="Secreted protein" evidence="1">
    <location>
        <begin position="17"/>
        <end position="69"/>
    </location>
</feature>
<evidence type="ECO:0000256" key="1">
    <source>
        <dbReference type="SAM" id="SignalP"/>
    </source>
</evidence>
<organism evidence="2">
    <name type="scientific">Panstrongylus lignarius</name>
    <dbReference type="NCBI Taxonomy" id="156445"/>
    <lineage>
        <taxon>Eukaryota</taxon>
        <taxon>Metazoa</taxon>
        <taxon>Ecdysozoa</taxon>
        <taxon>Arthropoda</taxon>
        <taxon>Hexapoda</taxon>
        <taxon>Insecta</taxon>
        <taxon>Pterygota</taxon>
        <taxon>Neoptera</taxon>
        <taxon>Paraneoptera</taxon>
        <taxon>Hemiptera</taxon>
        <taxon>Heteroptera</taxon>
        <taxon>Panheteroptera</taxon>
        <taxon>Cimicomorpha</taxon>
        <taxon>Reduviidae</taxon>
        <taxon>Triatominae</taxon>
        <taxon>Panstrongylus</taxon>
    </lineage>
</organism>
<accession>A0A224Y637</accession>
<sequence>MVLLRIVSLSLSLSLSFFNSGTVNRDYRVKALAKRRNNVEFGPSGALLFISVKGIKGTNDTDLFEQIML</sequence>
<evidence type="ECO:0008006" key="3">
    <source>
        <dbReference type="Google" id="ProtNLM"/>
    </source>
</evidence>
<dbReference type="AlphaFoldDB" id="A0A224Y637"/>
<proteinExistence type="predicted"/>
<protein>
    <recommendedName>
        <fullName evidence="3">Secreted protein</fullName>
    </recommendedName>
</protein>
<keyword evidence="1" id="KW-0732">Signal</keyword>
<name>A0A224Y637_9HEMI</name>
<reference evidence="2" key="1">
    <citation type="journal article" date="2018" name="PLoS Negl. Trop. Dis.">
        <title>An insight into the salivary gland and fat body transcriptome of Panstrongylus lignarius (Hemiptera: Heteroptera), the main vector of Chagas disease in Peru.</title>
        <authorList>
            <person name="Nevoa J.C."/>
            <person name="Mendes M.T."/>
            <person name="da Silva M.V."/>
            <person name="Soares S.C."/>
            <person name="Oliveira C.J.F."/>
            <person name="Ribeiro J.M.C."/>
        </authorList>
    </citation>
    <scope>NUCLEOTIDE SEQUENCE</scope>
</reference>
<feature type="signal peptide" evidence="1">
    <location>
        <begin position="1"/>
        <end position="16"/>
    </location>
</feature>